<dbReference type="Pfam" id="PF00881">
    <property type="entry name" value="Nitroreductase"/>
    <property type="match status" value="1"/>
</dbReference>
<dbReference type="CDD" id="cd02142">
    <property type="entry name" value="McbC_SagB-like_oxidoreductase"/>
    <property type="match status" value="1"/>
</dbReference>
<dbReference type="EMBL" id="CP016076">
    <property type="protein sequence ID" value="APU15647.1"/>
    <property type="molecule type" value="Genomic_DNA"/>
</dbReference>
<dbReference type="SUPFAM" id="SSF55469">
    <property type="entry name" value="FMN-dependent nitroreductase-like"/>
    <property type="match status" value="1"/>
</dbReference>
<protein>
    <submittedName>
        <fullName evidence="2">SagB-type dehydrogenase</fullName>
    </submittedName>
</protein>
<dbReference type="KEGG" id="acad:UA74_18095"/>
<dbReference type="AlphaFoldDB" id="A0AAC9LF58"/>
<organism evidence="2 3">
    <name type="scientific">Actinoalloteichus fjordicus</name>
    <dbReference type="NCBI Taxonomy" id="1612552"/>
    <lineage>
        <taxon>Bacteria</taxon>
        <taxon>Bacillati</taxon>
        <taxon>Actinomycetota</taxon>
        <taxon>Actinomycetes</taxon>
        <taxon>Pseudonocardiales</taxon>
        <taxon>Pseudonocardiaceae</taxon>
        <taxon>Actinoalloteichus</taxon>
    </lineage>
</organism>
<feature type="domain" description="Nitroreductase" evidence="1">
    <location>
        <begin position="210"/>
        <end position="395"/>
    </location>
</feature>
<dbReference type="InterPro" id="IPR020051">
    <property type="entry name" value="SagB-type_dehydrogenase"/>
</dbReference>
<evidence type="ECO:0000313" key="2">
    <source>
        <dbReference type="EMBL" id="APU15647.1"/>
    </source>
</evidence>
<dbReference type="InterPro" id="IPR029479">
    <property type="entry name" value="Nitroreductase"/>
</dbReference>
<evidence type="ECO:0000313" key="3">
    <source>
        <dbReference type="Proteomes" id="UP000185511"/>
    </source>
</evidence>
<sequence length="430" mass="48071">MIEQIGSSTRSASRAWRRRACDADRSVDDDADAEGEVQVEYRRSRSLALYWHDGELTVENYLETRSTDEEQDNALAIDEETVTLLSRFEEFSDVDEVVASFPEHDPDSVRKAVLGLAEDGLLLTRDETEREDRLLATWGAWGEEARYFHFGTRNAIYSGDSLEQRRSDARWIRETGGEPPAIFKSYPDAPRVYLPRLPRRIDDDFVDVLTRRRTHRVFTGEQVSLADFATALYYTFAPMQLYDAGDLGTLMLRTSPCGGARHELEGYVGVFDVQGVAPGLYHYNAESHALELIDADFDRDRLHRLTYESEMCTPSAFVCFVTAVFERTMYKYRHPRAYRVTLLSAGHLGQTFVLTSTALGLGAWQTAAFRDDELDAALGVDGFAEGVLYMFGAGHPVYAADGMPAGISRAGLVDPTALIARHPTSGGDQA</sequence>
<dbReference type="InterPro" id="IPR000415">
    <property type="entry name" value="Nitroreductase-like"/>
</dbReference>
<accession>A0AAC9LF58</accession>
<reference evidence="3" key="1">
    <citation type="submission" date="2016-06" db="EMBL/GenBank/DDBJ databases">
        <title>Complete genome sequence of Actinoalloteichus fjordicus DSM 46855 (=ADI127-17), type strain of the new species Actinoalloteichus fjordicus.</title>
        <authorList>
            <person name="Ruckert C."/>
            <person name="Nouioui I."/>
            <person name="Willmese J."/>
            <person name="van Wezel G."/>
            <person name="Klenk H.-P."/>
            <person name="Kalinowski J."/>
            <person name="Zotchev S.B."/>
        </authorList>
    </citation>
    <scope>NUCLEOTIDE SEQUENCE [LARGE SCALE GENOMIC DNA]</scope>
    <source>
        <strain evidence="3">ADI127-7</strain>
    </source>
</reference>
<gene>
    <name evidence="2" type="ORF">UA74_18095</name>
</gene>
<proteinExistence type="predicted"/>
<dbReference type="Proteomes" id="UP000185511">
    <property type="component" value="Chromosome"/>
</dbReference>
<dbReference type="Gene3D" id="3.40.109.10">
    <property type="entry name" value="NADH Oxidase"/>
    <property type="match status" value="1"/>
</dbReference>
<evidence type="ECO:0000259" key="1">
    <source>
        <dbReference type="Pfam" id="PF00881"/>
    </source>
</evidence>
<dbReference type="InterPro" id="IPR052544">
    <property type="entry name" value="Bacteriocin_Proc_Enz"/>
</dbReference>
<keyword evidence="3" id="KW-1185">Reference proteome</keyword>
<name>A0AAC9LF58_9PSEU</name>
<dbReference type="GO" id="GO:0016491">
    <property type="term" value="F:oxidoreductase activity"/>
    <property type="evidence" value="ECO:0007669"/>
    <property type="project" value="InterPro"/>
</dbReference>
<dbReference type="PANTHER" id="PTHR43745:SF2">
    <property type="entry name" value="NITROREDUCTASE MJ1384-RELATED"/>
    <property type="match status" value="1"/>
</dbReference>
<dbReference type="PANTHER" id="PTHR43745">
    <property type="entry name" value="NITROREDUCTASE MJ1384-RELATED"/>
    <property type="match status" value="1"/>
</dbReference>
<dbReference type="NCBIfam" id="TIGR03605">
    <property type="entry name" value="antibiot_sagB"/>
    <property type="match status" value="1"/>
</dbReference>